<organism evidence="2 3">
    <name type="scientific">Vreelandella subterranea</name>
    <dbReference type="NCBI Taxonomy" id="416874"/>
    <lineage>
        <taxon>Bacteria</taxon>
        <taxon>Pseudomonadati</taxon>
        <taxon>Pseudomonadota</taxon>
        <taxon>Gammaproteobacteria</taxon>
        <taxon>Oceanospirillales</taxon>
        <taxon>Halomonadaceae</taxon>
        <taxon>Vreelandella</taxon>
    </lineage>
</organism>
<dbReference type="STRING" id="416874.SAMN04487958_106169"/>
<protein>
    <submittedName>
        <fullName evidence="2">RES domain-containing protein</fullName>
    </submittedName>
</protein>
<evidence type="ECO:0000259" key="1">
    <source>
        <dbReference type="SMART" id="SM00953"/>
    </source>
</evidence>
<dbReference type="Pfam" id="PF08808">
    <property type="entry name" value="RES"/>
    <property type="match status" value="1"/>
</dbReference>
<dbReference type="InterPro" id="IPR014914">
    <property type="entry name" value="RES_dom"/>
</dbReference>
<dbReference type="RefSeq" id="WP_217639873.1">
    <property type="nucleotide sequence ID" value="NZ_FOGS01000006.1"/>
</dbReference>
<accession>A0A1H9U9C1</accession>
<feature type="domain" description="RES" evidence="1">
    <location>
        <begin position="26"/>
        <end position="167"/>
    </location>
</feature>
<gene>
    <name evidence="2" type="ORF">SAMN04487958_106169</name>
</gene>
<evidence type="ECO:0000313" key="2">
    <source>
        <dbReference type="EMBL" id="SES06160.1"/>
    </source>
</evidence>
<keyword evidence="3" id="KW-1185">Reference proteome</keyword>
<dbReference type="SMART" id="SM00953">
    <property type="entry name" value="RES"/>
    <property type="match status" value="1"/>
</dbReference>
<reference evidence="3" key="1">
    <citation type="submission" date="2016-10" db="EMBL/GenBank/DDBJ databases">
        <authorList>
            <person name="Varghese N."/>
            <person name="Submissions S."/>
        </authorList>
    </citation>
    <scope>NUCLEOTIDE SEQUENCE [LARGE SCALE GENOMIC DNA]</scope>
    <source>
        <strain evidence="3">CGMCC 1.6495</strain>
    </source>
</reference>
<proteinExistence type="predicted"/>
<sequence>MSLLALGFQYTGLVYRGHNPRWQHAPTSGEGAARNGGRWNPVGMPALYTSERFETAWLEAQQGFPFKTQPLTLCSYEVNCGPILDLCDPDIQRRVRPHPENWLREAWLAKKIRREPVIAWEIAEQLIAMGFAGIRVPSQAKGATHRDVNLVFWQWSSHAPTRVCVIDDENRLPNEPSQHQKQS</sequence>
<dbReference type="EMBL" id="FOGS01000006">
    <property type="protein sequence ID" value="SES06160.1"/>
    <property type="molecule type" value="Genomic_DNA"/>
</dbReference>
<dbReference type="AlphaFoldDB" id="A0A1H9U9C1"/>
<evidence type="ECO:0000313" key="3">
    <source>
        <dbReference type="Proteomes" id="UP000198505"/>
    </source>
</evidence>
<dbReference type="Proteomes" id="UP000198505">
    <property type="component" value="Unassembled WGS sequence"/>
</dbReference>
<name>A0A1H9U9C1_9GAMM</name>